<sequence length="325" mass="35900">MASAGHEGKRRCLQAPGHLQRASQVDIRYLASHADDFFPREDRHSLGELRRLPQVHVLREAGLDEIVGYMSWQVTKVGSAKRAELAALAVRKDRRRRGLGRGLLGFAAAEAAAAFAAEVVLHVRPSNVAARGLYESFGFHVVREEESYFGSEPGLLMLLGLPSIQAFSGPFLGAAHGVALRATSCETFGLLSRALGEVTPLLKRRGWQIRQLTEAQRLSRSRTQSRNADVCGLHVGSGWINVAYGKRPLLFSAPIHRHFGDTPARSCPFSRRWPRARVLSTLRRVDCRLRAKSARPRSGVASVCRPGAAEHRRSEMEGTPFQMAR</sequence>
<accession>A0A812SF33</accession>
<gene>
    <name evidence="4" type="primary">rimI</name>
    <name evidence="4" type="ORF">SNAT2548_LOCUS26816</name>
</gene>
<organism evidence="4 5">
    <name type="scientific">Symbiodinium natans</name>
    <dbReference type="NCBI Taxonomy" id="878477"/>
    <lineage>
        <taxon>Eukaryota</taxon>
        <taxon>Sar</taxon>
        <taxon>Alveolata</taxon>
        <taxon>Dinophyceae</taxon>
        <taxon>Suessiales</taxon>
        <taxon>Symbiodiniaceae</taxon>
        <taxon>Symbiodinium</taxon>
    </lineage>
</organism>
<evidence type="ECO:0000256" key="1">
    <source>
        <dbReference type="ARBA" id="ARBA00022679"/>
    </source>
</evidence>
<dbReference type="EMBL" id="CAJNDS010002443">
    <property type="protein sequence ID" value="CAE7477392.1"/>
    <property type="molecule type" value="Genomic_DNA"/>
</dbReference>
<feature type="region of interest" description="Disordered" evidence="2">
    <location>
        <begin position="302"/>
        <end position="325"/>
    </location>
</feature>
<dbReference type="SUPFAM" id="SSF55729">
    <property type="entry name" value="Acyl-CoA N-acyltransferases (Nat)"/>
    <property type="match status" value="1"/>
</dbReference>
<dbReference type="InterPro" id="IPR016181">
    <property type="entry name" value="Acyl_CoA_acyltransferase"/>
</dbReference>
<dbReference type="InterPro" id="IPR000182">
    <property type="entry name" value="GNAT_dom"/>
</dbReference>
<evidence type="ECO:0000313" key="4">
    <source>
        <dbReference type="EMBL" id="CAE7477392.1"/>
    </source>
</evidence>
<dbReference type="PROSITE" id="PS51186">
    <property type="entry name" value="GNAT"/>
    <property type="match status" value="1"/>
</dbReference>
<comment type="caution">
    <text evidence="4">The sequence shown here is derived from an EMBL/GenBank/DDBJ whole genome shotgun (WGS) entry which is preliminary data.</text>
</comment>
<dbReference type="AlphaFoldDB" id="A0A812SF33"/>
<dbReference type="PANTHER" id="PTHR13947:SF37">
    <property type="entry name" value="LD18367P"/>
    <property type="match status" value="1"/>
</dbReference>
<evidence type="ECO:0000259" key="3">
    <source>
        <dbReference type="PROSITE" id="PS51186"/>
    </source>
</evidence>
<dbReference type="InterPro" id="IPR050769">
    <property type="entry name" value="NAT_camello-type"/>
</dbReference>
<dbReference type="Proteomes" id="UP000604046">
    <property type="component" value="Unassembled WGS sequence"/>
</dbReference>
<evidence type="ECO:0000256" key="2">
    <source>
        <dbReference type="SAM" id="MobiDB-lite"/>
    </source>
</evidence>
<feature type="domain" description="N-acetyltransferase" evidence="3">
    <location>
        <begin position="17"/>
        <end position="162"/>
    </location>
</feature>
<dbReference type="GO" id="GO:0008080">
    <property type="term" value="F:N-acetyltransferase activity"/>
    <property type="evidence" value="ECO:0007669"/>
    <property type="project" value="InterPro"/>
</dbReference>
<evidence type="ECO:0000313" key="5">
    <source>
        <dbReference type="Proteomes" id="UP000604046"/>
    </source>
</evidence>
<dbReference type="Pfam" id="PF00583">
    <property type="entry name" value="Acetyltransf_1"/>
    <property type="match status" value="1"/>
</dbReference>
<keyword evidence="1" id="KW-0808">Transferase</keyword>
<keyword evidence="5" id="KW-1185">Reference proteome</keyword>
<dbReference type="Gene3D" id="3.40.630.30">
    <property type="match status" value="1"/>
</dbReference>
<reference evidence="4" key="1">
    <citation type="submission" date="2021-02" db="EMBL/GenBank/DDBJ databases">
        <authorList>
            <person name="Dougan E. K."/>
            <person name="Rhodes N."/>
            <person name="Thang M."/>
            <person name="Chan C."/>
        </authorList>
    </citation>
    <scope>NUCLEOTIDE SEQUENCE</scope>
</reference>
<protein>
    <submittedName>
        <fullName evidence="4">RimI protein</fullName>
    </submittedName>
</protein>
<name>A0A812SF33_9DINO</name>
<dbReference type="PANTHER" id="PTHR13947">
    <property type="entry name" value="GNAT FAMILY N-ACETYLTRANSFERASE"/>
    <property type="match status" value="1"/>
</dbReference>
<proteinExistence type="predicted"/>